<dbReference type="Pfam" id="PF00656">
    <property type="entry name" value="Peptidase_C14"/>
    <property type="match status" value="1"/>
</dbReference>
<sequence>MHGMAACQGDLRRHMVGTDTACEAGRGSFLALLATLLVLLGSWDACARNAALLVGVSEYPNLPRNALRGPQQDVATMQGVLAQLGFEPSAIRVLADGIAGAPRPTREAIFGAVRQLTEEAAAGDTVVLYLAGHGSVQEARPEDWGVRSLDGLDAIFLPADAAPGTLGRPNNVIVNHEIAGWVRALRAKGVFLWLIVDACHSGYMDRAASRSDLARDRAVPPEDLGIDPDALERARRGAQAIVAAGTRSSRAASLPIPELEQAGDGTGYVGFFAAQSTEKTPEYPMPDDTSPVRGLFTYTLAQAVLANPAGSFAQYRDAVLRRYAERALAIPTPIVVGNGLDRTVAGDARPVRQWRLSRQEGRLVLPAGQLHGVTTDSILAILDDPLAADTSARGFVRVAEARAFDSDVLPVAHRGAAVPDIATAGNAIARVTERAVPLVLRVALPTPARPGSAGIGRVSDAVASLRGAAAPGGRVDAHIQWVEPGAGTPDMTLVVDDTRIWLAGPDGAYLASGDGTTPSIPISEDRTVLAAAIRAALQASARWTNIARLANGFAAQPLEGLDVELTLTRRGQTAAEPIRTGQLVVAAEGDRVEVTVRNTGVHAVDVTVLYVDANRAPMAIFPRGGETARLAPARGVVRRGLTINVTTTGSEKLFVLATLAQPQAPIESFAFLAGDTPQAARDATRGAACGGTGLAARLAQAGFSELLEECGVRAATVDPENAARSWIGMVNLRVGGTP</sequence>
<accession>A0ABS5EY25</accession>
<protein>
    <recommendedName>
        <fullName evidence="1">Peptidase C14 caspase domain-containing protein</fullName>
    </recommendedName>
</protein>
<dbReference type="PANTHER" id="PTHR48104:SF30">
    <property type="entry name" value="METACASPASE-1"/>
    <property type="match status" value="1"/>
</dbReference>
<gene>
    <name evidence="2" type="ORF">GXW71_12630</name>
</gene>
<dbReference type="InterPro" id="IPR011600">
    <property type="entry name" value="Pept_C14_caspase"/>
</dbReference>
<keyword evidence="3" id="KW-1185">Reference proteome</keyword>
<dbReference type="EMBL" id="JAAGBB010000013">
    <property type="protein sequence ID" value="MBR0665202.1"/>
    <property type="molecule type" value="Genomic_DNA"/>
</dbReference>
<dbReference type="SUPFAM" id="SSF52129">
    <property type="entry name" value="Caspase-like"/>
    <property type="match status" value="1"/>
</dbReference>
<proteinExistence type="predicted"/>
<comment type="caution">
    <text evidence="2">The sequence shown here is derived from an EMBL/GenBank/DDBJ whole genome shotgun (WGS) entry which is preliminary data.</text>
</comment>
<evidence type="ECO:0000313" key="2">
    <source>
        <dbReference type="EMBL" id="MBR0665202.1"/>
    </source>
</evidence>
<dbReference type="RefSeq" id="WP_211852872.1">
    <property type="nucleotide sequence ID" value="NZ_JAAGBB010000013.1"/>
</dbReference>
<organism evidence="2 3">
    <name type="scientific">Plastoroseomonas hellenica</name>
    <dbReference type="NCBI Taxonomy" id="2687306"/>
    <lineage>
        <taxon>Bacteria</taxon>
        <taxon>Pseudomonadati</taxon>
        <taxon>Pseudomonadota</taxon>
        <taxon>Alphaproteobacteria</taxon>
        <taxon>Acetobacterales</taxon>
        <taxon>Acetobacteraceae</taxon>
        <taxon>Plastoroseomonas</taxon>
    </lineage>
</organism>
<reference evidence="3" key="1">
    <citation type="journal article" date="2021" name="Syst. Appl. Microbiol.">
        <title>Roseomonas hellenica sp. nov., isolated from roots of wild-growing Alkanna tinctoria.</title>
        <authorList>
            <person name="Rat A."/>
            <person name="Naranjo H.D."/>
            <person name="Lebbe L."/>
            <person name="Cnockaert M."/>
            <person name="Krigas N."/>
            <person name="Grigoriadou K."/>
            <person name="Maloupa E."/>
            <person name="Willems A."/>
        </authorList>
    </citation>
    <scope>NUCLEOTIDE SEQUENCE [LARGE SCALE GENOMIC DNA]</scope>
    <source>
        <strain evidence="3">LMG 31523</strain>
    </source>
</reference>
<dbReference type="Proteomes" id="UP001196870">
    <property type="component" value="Unassembled WGS sequence"/>
</dbReference>
<name>A0ABS5EY25_9PROT</name>
<evidence type="ECO:0000259" key="1">
    <source>
        <dbReference type="Pfam" id="PF00656"/>
    </source>
</evidence>
<dbReference type="InterPro" id="IPR050452">
    <property type="entry name" value="Metacaspase"/>
</dbReference>
<dbReference type="Gene3D" id="3.40.50.1460">
    <property type="match status" value="1"/>
</dbReference>
<evidence type="ECO:0000313" key="3">
    <source>
        <dbReference type="Proteomes" id="UP001196870"/>
    </source>
</evidence>
<feature type="domain" description="Peptidase C14 caspase" evidence="1">
    <location>
        <begin position="49"/>
        <end position="225"/>
    </location>
</feature>
<dbReference type="PANTHER" id="PTHR48104">
    <property type="entry name" value="METACASPASE-4"/>
    <property type="match status" value="1"/>
</dbReference>
<dbReference type="InterPro" id="IPR029030">
    <property type="entry name" value="Caspase-like_dom_sf"/>
</dbReference>